<keyword evidence="3" id="KW-1185">Reference proteome</keyword>
<proteinExistence type="predicted"/>
<dbReference type="PANTHER" id="PTHR14362">
    <property type="entry name" value="COILED-COIL DOMAIN-CONTAINING PROTEIN 81"/>
    <property type="match status" value="1"/>
</dbReference>
<feature type="region of interest" description="Disordered" evidence="1">
    <location>
        <begin position="174"/>
        <end position="196"/>
    </location>
</feature>
<dbReference type="Proteomes" id="UP000198323">
    <property type="component" value="Unassembled WGS sequence"/>
</dbReference>
<gene>
    <name evidence="2" type="ORF">ASZ78_009503</name>
</gene>
<accession>A0A226MF90</accession>
<dbReference type="GO" id="GO:0005815">
    <property type="term" value="C:microtubule organizing center"/>
    <property type="evidence" value="ECO:0007669"/>
    <property type="project" value="TreeGrafter"/>
</dbReference>
<evidence type="ECO:0008006" key="4">
    <source>
        <dbReference type="Google" id="ProtNLM"/>
    </source>
</evidence>
<sequence length="223" mass="25285">MKFWEDGPTTKRDYRMPEVTAKERVAVWDAVAVYVQQQLLLHKVGQHLLHCRLLGRGVRIPTFGSFNTVSEWIVDEDETIVVKWPAFRLARNLVETRNLMHNKEYLPGVLLIDGTRVQMKFYYNFLEKINGKGKLEKVLFKVPGLMDMLVSRVAPVASLTSSGRVVVFPKFQGESVPKPPPQKSRKASEAPLPPCGQHRNDKVAAISFAYHMQLTCHGKTPSS</sequence>
<comment type="caution">
    <text evidence="2">The sequence shown here is derived from an EMBL/GenBank/DDBJ whole genome shotgun (WGS) entry which is preliminary data.</text>
</comment>
<evidence type="ECO:0000313" key="2">
    <source>
        <dbReference type="EMBL" id="OXB53945.1"/>
    </source>
</evidence>
<dbReference type="EMBL" id="MCFN01001023">
    <property type="protein sequence ID" value="OXB53945.1"/>
    <property type="molecule type" value="Genomic_DNA"/>
</dbReference>
<evidence type="ECO:0000313" key="3">
    <source>
        <dbReference type="Proteomes" id="UP000198323"/>
    </source>
</evidence>
<evidence type="ECO:0000256" key="1">
    <source>
        <dbReference type="SAM" id="MobiDB-lite"/>
    </source>
</evidence>
<dbReference type="InterPro" id="IPR026295">
    <property type="entry name" value="CCD81"/>
</dbReference>
<reference evidence="2 3" key="1">
    <citation type="submission" date="2016-07" db="EMBL/GenBank/DDBJ databases">
        <title>Disparate Historic Effective Population Sizes Predicted by Modern Levels of Genome Diversity for the Scaled Quail (Callipepla squamata) and the Northern Bobwhite (Colinus virginianus): Inferences from First and Second Generation Draft Genome Assemblies for Sympatric New World Quail.</title>
        <authorList>
            <person name="Oldeschulte D.L."/>
            <person name="Halley Y.A."/>
            <person name="Bhattarai E.K."/>
            <person name="Brashear W.A."/>
            <person name="Hill J."/>
            <person name="Metz R.P."/>
            <person name="Johnson C.D."/>
            <person name="Rollins D."/>
            <person name="Peterson M.J."/>
            <person name="Bickhart D.M."/>
            <person name="Decker J.E."/>
            <person name="Seabury C.M."/>
        </authorList>
    </citation>
    <scope>NUCLEOTIDE SEQUENCE [LARGE SCALE GENOMIC DNA]</scope>
    <source>
        <strain evidence="2 3">Texas</strain>
        <tissue evidence="2">Leg muscle</tissue>
    </source>
</reference>
<name>A0A226MF90_CALSU</name>
<dbReference type="PANTHER" id="PTHR14362:SF2">
    <property type="entry name" value="COILED-COIL DOMAIN-CONTAINING PROTEIN 81"/>
    <property type="match status" value="1"/>
</dbReference>
<organism evidence="2 3">
    <name type="scientific">Callipepla squamata</name>
    <name type="common">Scaled quail</name>
    <dbReference type="NCBI Taxonomy" id="9009"/>
    <lineage>
        <taxon>Eukaryota</taxon>
        <taxon>Metazoa</taxon>
        <taxon>Chordata</taxon>
        <taxon>Craniata</taxon>
        <taxon>Vertebrata</taxon>
        <taxon>Euteleostomi</taxon>
        <taxon>Archelosauria</taxon>
        <taxon>Archosauria</taxon>
        <taxon>Dinosauria</taxon>
        <taxon>Saurischia</taxon>
        <taxon>Theropoda</taxon>
        <taxon>Coelurosauria</taxon>
        <taxon>Aves</taxon>
        <taxon>Neognathae</taxon>
        <taxon>Galloanserae</taxon>
        <taxon>Galliformes</taxon>
        <taxon>Odontophoridae</taxon>
        <taxon>Callipepla</taxon>
    </lineage>
</organism>
<dbReference type="AlphaFoldDB" id="A0A226MF90"/>
<protein>
    <recommendedName>
        <fullName evidence="4">CCDC81 HU domain-containing protein</fullName>
    </recommendedName>
</protein>
<dbReference type="OrthoDB" id="9120305at2759"/>